<dbReference type="AlphaFoldDB" id="A0AAN7KPV0"/>
<accession>A0AAN7KPV0</accession>
<evidence type="ECO:0000256" key="1">
    <source>
        <dbReference type="SAM" id="MobiDB-lite"/>
    </source>
</evidence>
<comment type="caution">
    <text evidence="2">The sequence shown here is derived from an EMBL/GenBank/DDBJ whole genome shotgun (WGS) entry which is preliminary data.</text>
</comment>
<organism evidence="2 3">
    <name type="scientific">Trapa incisa</name>
    <dbReference type="NCBI Taxonomy" id="236973"/>
    <lineage>
        <taxon>Eukaryota</taxon>
        <taxon>Viridiplantae</taxon>
        <taxon>Streptophyta</taxon>
        <taxon>Embryophyta</taxon>
        <taxon>Tracheophyta</taxon>
        <taxon>Spermatophyta</taxon>
        <taxon>Magnoliopsida</taxon>
        <taxon>eudicotyledons</taxon>
        <taxon>Gunneridae</taxon>
        <taxon>Pentapetalae</taxon>
        <taxon>rosids</taxon>
        <taxon>malvids</taxon>
        <taxon>Myrtales</taxon>
        <taxon>Lythraceae</taxon>
        <taxon>Trapa</taxon>
    </lineage>
</organism>
<keyword evidence="3" id="KW-1185">Reference proteome</keyword>
<proteinExistence type="predicted"/>
<evidence type="ECO:0000313" key="3">
    <source>
        <dbReference type="Proteomes" id="UP001345219"/>
    </source>
</evidence>
<feature type="compositionally biased region" description="Basic and acidic residues" evidence="1">
    <location>
        <begin position="37"/>
        <end position="51"/>
    </location>
</feature>
<dbReference type="Proteomes" id="UP001345219">
    <property type="component" value="Chromosome 24"/>
</dbReference>
<name>A0AAN7KPV0_9MYRT</name>
<protein>
    <submittedName>
        <fullName evidence="2">Uncharacterized protein</fullName>
    </submittedName>
</protein>
<gene>
    <name evidence="2" type="ORF">SAY87_031262</name>
</gene>
<sequence length="68" mass="7456">MFDEKYYEADGMDPEFGVTEMKVVTLGYLCIARERKQKAEMGDDGRNGSREDDADGTGDDGEGVPSAE</sequence>
<dbReference type="EMBL" id="JAXIOK010000005">
    <property type="protein sequence ID" value="KAK4770730.1"/>
    <property type="molecule type" value="Genomic_DNA"/>
</dbReference>
<feature type="region of interest" description="Disordered" evidence="1">
    <location>
        <begin position="37"/>
        <end position="68"/>
    </location>
</feature>
<evidence type="ECO:0000313" key="2">
    <source>
        <dbReference type="EMBL" id="KAK4770730.1"/>
    </source>
</evidence>
<reference evidence="2 3" key="1">
    <citation type="journal article" date="2023" name="Hortic Res">
        <title>Pangenome of water caltrop reveals structural variations and asymmetric subgenome divergence after allopolyploidization.</title>
        <authorList>
            <person name="Zhang X."/>
            <person name="Chen Y."/>
            <person name="Wang L."/>
            <person name="Yuan Y."/>
            <person name="Fang M."/>
            <person name="Shi L."/>
            <person name="Lu R."/>
            <person name="Comes H.P."/>
            <person name="Ma Y."/>
            <person name="Chen Y."/>
            <person name="Huang G."/>
            <person name="Zhou Y."/>
            <person name="Zheng Z."/>
            <person name="Qiu Y."/>
        </authorList>
    </citation>
    <scope>NUCLEOTIDE SEQUENCE [LARGE SCALE GENOMIC DNA]</scope>
    <source>
        <tissue evidence="2">Roots</tissue>
    </source>
</reference>
<feature type="compositionally biased region" description="Acidic residues" evidence="1">
    <location>
        <begin position="52"/>
        <end position="62"/>
    </location>
</feature>